<name>A0AAD3CQ48_9STRA</name>
<proteinExistence type="predicted"/>
<dbReference type="EMBL" id="BLLK01000038">
    <property type="protein sequence ID" value="GFH50112.1"/>
    <property type="molecule type" value="Genomic_DNA"/>
</dbReference>
<sequence>MESKQRCAIDALNTEIKKRYEEYDVCNRAAKTKLSAEIVEDFLNQGFTFVLYHKSCFYRCNMEDQDTKFYIRSKIGQAFRDRRTFEAAFISVFLTLDEQMGKPLTSQFENEESEESSSDQAILDIYQKFEKIVKKYKNMKKDTKCPNEVEGFFQQHKHNPRVFETLLQKCTEEHFPLLPQKIRKAACKNVQHSSGEAMSSSSYSIFCDSKSDLSFNSLDLSSIGSVQDTVSESGSRKRKYESCNTNEMLSHVDEDDFDSRPSKSNTNFDFDSIGDLDLSCFDEYCCYDTTLIDWLCNE</sequence>
<keyword evidence="2" id="KW-1185">Reference proteome</keyword>
<organism evidence="1 2">
    <name type="scientific">Chaetoceros tenuissimus</name>
    <dbReference type="NCBI Taxonomy" id="426638"/>
    <lineage>
        <taxon>Eukaryota</taxon>
        <taxon>Sar</taxon>
        <taxon>Stramenopiles</taxon>
        <taxon>Ochrophyta</taxon>
        <taxon>Bacillariophyta</taxon>
        <taxon>Coscinodiscophyceae</taxon>
        <taxon>Chaetocerotophycidae</taxon>
        <taxon>Chaetocerotales</taxon>
        <taxon>Chaetocerotaceae</taxon>
        <taxon>Chaetoceros</taxon>
    </lineage>
</organism>
<dbReference type="Proteomes" id="UP001054902">
    <property type="component" value="Unassembled WGS sequence"/>
</dbReference>
<dbReference type="AlphaFoldDB" id="A0AAD3CQ48"/>
<evidence type="ECO:0000313" key="2">
    <source>
        <dbReference type="Proteomes" id="UP001054902"/>
    </source>
</evidence>
<evidence type="ECO:0000313" key="1">
    <source>
        <dbReference type="EMBL" id="GFH50112.1"/>
    </source>
</evidence>
<accession>A0AAD3CQ48</accession>
<gene>
    <name evidence="1" type="ORF">CTEN210_06588</name>
</gene>
<reference evidence="1 2" key="1">
    <citation type="journal article" date="2021" name="Sci. Rep.">
        <title>The genome of the diatom Chaetoceros tenuissimus carries an ancient integrated fragment of an extant virus.</title>
        <authorList>
            <person name="Hongo Y."/>
            <person name="Kimura K."/>
            <person name="Takaki Y."/>
            <person name="Yoshida Y."/>
            <person name="Baba S."/>
            <person name="Kobayashi G."/>
            <person name="Nagasaki K."/>
            <person name="Hano T."/>
            <person name="Tomaru Y."/>
        </authorList>
    </citation>
    <scope>NUCLEOTIDE SEQUENCE [LARGE SCALE GENOMIC DNA]</scope>
    <source>
        <strain evidence="1 2">NIES-3715</strain>
    </source>
</reference>
<protein>
    <submittedName>
        <fullName evidence="1">Uncharacterized protein</fullName>
    </submittedName>
</protein>
<comment type="caution">
    <text evidence="1">The sequence shown here is derived from an EMBL/GenBank/DDBJ whole genome shotgun (WGS) entry which is preliminary data.</text>
</comment>